<accession>A0ABT6SYI5</accession>
<keyword evidence="3" id="KW-1185">Reference proteome</keyword>
<comment type="caution">
    <text evidence="2">The sequence shown here is derived from an EMBL/GenBank/DDBJ whole genome shotgun (WGS) entry which is preliminary data.</text>
</comment>
<evidence type="ECO:0000256" key="1">
    <source>
        <dbReference type="SAM" id="MobiDB-lite"/>
    </source>
</evidence>
<dbReference type="RefSeq" id="WP_282536536.1">
    <property type="nucleotide sequence ID" value="NZ_JASCIS010000018.1"/>
</dbReference>
<dbReference type="EMBL" id="JASCIS010000018">
    <property type="protein sequence ID" value="MDI3420664.1"/>
    <property type="molecule type" value="Genomic_DNA"/>
</dbReference>
<dbReference type="Proteomes" id="UP001237105">
    <property type="component" value="Unassembled WGS sequence"/>
</dbReference>
<protein>
    <submittedName>
        <fullName evidence="2">Uncharacterized protein</fullName>
    </submittedName>
</protein>
<gene>
    <name evidence="2" type="ORF">QIT00_19250</name>
</gene>
<organism evidence="2 3">
    <name type="scientific">Streptomyces luteolus</name>
    <dbReference type="NCBI Taxonomy" id="3043615"/>
    <lineage>
        <taxon>Bacteria</taxon>
        <taxon>Bacillati</taxon>
        <taxon>Actinomycetota</taxon>
        <taxon>Actinomycetes</taxon>
        <taxon>Kitasatosporales</taxon>
        <taxon>Streptomycetaceae</taxon>
        <taxon>Streptomyces</taxon>
    </lineage>
</organism>
<evidence type="ECO:0000313" key="3">
    <source>
        <dbReference type="Proteomes" id="UP001237105"/>
    </source>
</evidence>
<feature type="region of interest" description="Disordered" evidence="1">
    <location>
        <begin position="114"/>
        <end position="204"/>
    </location>
</feature>
<sequence length="204" mass="22372">MRSDRTHALERAQFLARLTDPVTLAHSLQPSFEPRPHNRIIARGMRQETDSPTMRKRVADSYSADLYSRLAPGGPLLLVLTRWHEDDLAGRLLRDEPGEWDVIHMPVIADLTLTPDGGPLGRQDGDPLSHPKIPTRDRQPPARRRSPGYRGVAAQPDPTSPGCRRRRGSASWSTRPGEGGMLRGSSAGSCAAMGACTARTTEAR</sequence>
<evidence type="ECO:0000313" key="2">
    <source>
        <dbReference type="EMBL" id="MDI3420664.1"/>
    </source>
</evidence>
<feature type="compositionally biased region" description="Basic and acidic residues" evidence="1">
    <location>
        <begin position="123"/>
        <end position="140"/>
    </location>
</feature>
<name>A0ABT6SYI5_9ACTN</name>
<feature type="compositionally biased region" description="Low complexity" evidence="1">
    <location>
        <begin position="184"/>
        <end position="198"/>
    </location>
</feature>
<proteinExistence type="predicted"/>
<reference evidence="2 3" key="1">
    <citation type="submission" date="2023-05" db="EMBL/GenBank/DDBJ databases">
        <title>Draft genome sequence of Streptomyces sp. B-S-A12 isolated from a cave soil in Thailand.</title>
        <authorList>
            <person name="Chamroensaksri N."/>
            <person name="Muangham S."/>
        </authorList>
    </citation>
    <scope>NUCLEOTIDE SEQUENCE [LARGE SCALE GENOMIC DNA]</scope>
    <source>
        <strain evidence="2 3">B-S-A12</strain>
    </source>
</reference>